<dbReference type="GO" id="GO:0006144">
    <property type="term" value="P:purine nucleobase metabolic process"/>
    <property type="evidence" value="ECO:0007669"/>
    <property type="project" value="UniProtKB-KW"/>
</dbReference>
<dbReference type="GO" id="GO:0004848">
    <property type="term" value="F:ureidoglycolate hydrolase activity"/>
    <property type="evidence" value="ECO:0007669"/>
    <property type="project" value="InterPro"/>
</dbReference>
<reference evidence="5 6" key="1">
    <citation type="journal article" date="2018" name="ACS Chem. Biol.">
        <title>Ketoreductase domain dysfunction expands chemodiversity: malyngamide biosynthesis in the cyanobacterium Okeania hirsuta.</title>
        <authorList>
            <person name="Moss N.A."/>
            <person name="Leao T."/>
            <person name="Rankin M."/>
            <person name="McCullough T.M."/>
            <person name="Qu P."/>
            <person name="Korobeynikov A."/>
            <person name="Smith J.L."/>
            <person name="Gerwick L."/>
            <person name="Gerwick W.H."/>
        </authorList>
    </citation>
    <scope>NUCLEOTIDE SEQUENCE [LARGE SCALE GENOMIC DNA]</scope>
    <source>
        <strain evidence="5 6">PAB10Feb10-1</strain>
    </source>
</reference>
<evidence type="ECO:0000256" key="4">
    <source>
        <dbReference type="ARBA" id="ARBA00047684"/>
    </source>
</evidence>
<dbReference type="InterPro" id="IPR047233">
    <property type="entry name" value="UAH_cupin"/>
</dbReference>
<accession>A0A3N6QNZ5</accession>
<gene>
    <name evidence="5" type="ORF">D5R40_05090</name>
</gene>
<dbReference type="Proteomes" id="UP000269154">
    <property type="component" value="Unassembled WGS sequence"/>
</dbReference>
<evidence type="ECO:0000256" key="2">
    <source>
        <dbReference type="ARBA" id="ARBA00022631"/>
    </source>
</evidence>
<dbReference type="InterPro" id="IPR024060">
    <property type="entry name" value="Ureidoglycolate_lyase_dom_sf"/>
</dbReference>
<comment type="subunit">
    <text evidence="1">Homodimer.</text>
</comment>
<sequence>MIQPIDYLSPDVPLELPWYKLPIVIATPESLKGYGQLVDDYRNFPIEIVTWPAQGWRSIDVDTGNQGGTTAGNFDVWWEGDFLYGRNQAVNDQYLFGWSKNPGEAQKIPQEKLDRSCVLLWHTNYHPDSGQLFFPLNSSPFVVPLALPGDDVKPEDFKAFYFDGTRGLYIHPNIWHEGIFPLTSEASFYDCQGKVHARVSCNIAQEFGLFLSVPLKKLDN</sequence>
<dbReference type="Gene3D" id="2.60.120.480">
    <property type="entry name" value="Ureidoglycolate hydrolase"/>
    <property type="match status" value="1"/>
</dbReference>
<dbReference type="RefSeq" id="WP_124145749.1">
    <property type="nucleotide sequence ID" value="NZ_CAWOKI010000110.1"/>
</dbReference>
<keyword evidence="5" id="KW-0378">Hydrolase</keyword>
<evidence type="ECO:0000256" key="1">
    <source>
        <dbReference type="ARBA" id="ARBA00011738"/>
    </source>
</evidence>
<dbReference type="SUPFAM" id="SSF51182">
    <property type="entry name" value="RmlC-like cupins"/>
    <property type="match status" value="1"/>
</dbReference>
<dbReference type="CDD" id="cd20298">
    <property type="entry name" value="cupin_UAH"/>
    <property type="match status" value="1"/>
</dbReference>
<dbReference type="GO" id="GO:0050385">
    <property type="term" value="F:ureidoglycolate lyase activity"/>
    <property type="evidence" value="ECO:0007669"/>
    <property type="project" value="UniProtKB-EC"/>
</dbReference>
<dbReference type="GO" id="GO:0000256">
    <property type="term" value="P:allantoin catabolic process"/>
    <property type="evidence" value="ECO:0007669"/>
    <property type="project" value="InterPro"/>
</dbReference>
<organism evidence="5 6">
    <name type="scientific">Okeania hirsuta</name>
    <dbReference type="NCBI Taxonomy" id="1458930"/>
    <lineage>
        <taxon>Bacteria</taxon>
        <taxon>Bacillati</taxon>
        <taxon>Cyanobacteriota</taxon>
        <taxon>Cyanophyceae</taxon>
        <taxon>Oscillatoriophycideae</taxon>
        <taxon>Oscillatoriales</taxon>
        <taxon>Microcoleaceae</taxon>
        <taxon>Okeania</taxon>
    </lineage>
</organism>
<name>A0A3N6QNZ5_9CYAN</name>
<keyword evidence="2" id="KW-0659">Purine metabolism</keyword>
<evidence type="ECO:0000313" key="6">
    <source>
        <dbReference type="Proteomes" id="UP000269154"/>
    </source>
</evidence>
<proteinExistence type="predicted"/>
<protein>
    <submittedName>
        <fullName evidence="5">Ureidoglycolate hydrolase</fullName>
    </submittedName>
</protein>
<comment type="caution">
    <text evidence="5">The sequence shown here is derived from an EMBL/GenBank/DDBJ whole genome shotgun (WGS) entry which is preliminary data.</text>
</comment>
<evidence type="ECO:0000313" key="5">
    <source>
        <dbReference type="EMBL" id="RQH52026.1"/>
    </source>
</evidence>
<dbReference type="AlphaFoldDB" id="A0A3N6QNZ5"/>
<evidence type="ECO:0000256" key="3">
    <source>
        <dbReference type="ARBA" id="ARBA00023239"/>
    </source>
</evidence>
<dbReference type="OrthoDB" id="465068at2"/>
<dbReference type="EMBL" id="RCBY01000017">
    <property type="protein sequence ID" value="RQH52026.1"/>
    <property type="molecule type" value="Genomic_DNA"/>
</dbReference>
<dbReference type="InterPro" id="IPR007247">
    <property type="entry name" value="Ureidogly_lyase"/>
</dbReference>
<comment type="catalytic activity">
    <reaction evidence="4">
        <text>(S)-ureidoglycolate = urea + glyoxylate</text>
        <dbReference type="Rhea" id="RHEA:11304"/>
        <dbReference type="ChEBI" id="CHEBI:16199"/>
        <dbReference type="ChEBI" id="CHEBI:36655"/>
        <dbReference type="ChEBI" id="CHEBI:57296"/>
        <dbReference type="EC" id="4.3.2.3"/>
    </reaction>
</comment>
<dbReference type="InterPro" id="IPR011051">
    <property type="entry name" value="RmlC_Cupin_sf"/>
</dbReference>
<keyword evidence="6" id="KW-1185">Reference proteome</keyword>
<dbReference type="Pfam" id="PF04115">
    <property type="entry name" value="Ureidogly_lyase"/>
    <property type="match status" value="1"/>
</dbReference>
<keyword evidence="3" id="KW-0456">Lyase</keyword>